<name>A0A060SJG5_PYCCI</name>
<comment type="caution">
    <text evidence="1">The sequence shown here is derived from an EMBL/GenBank/DDBJ whole genome shotgun (WGS) entry which is preliminary data.</text>
</comment>
<evidence type="ECO:0000313" key="1">
    <source>
        <dbReference type="EMBL" id="CDO74291.1"/>
    </source>
</evidence>
<dbReference type="EMBL" id="CCBP010000147">
    <property type="protein sequence ID" value="CDO74291.1"/>
    <property type="molecule type" value="Genomic_DNA"/>
</dbReference>
<organism evidence="1 2">
    <name type="scientific">Pycnoporus cinnabarinus</name>
    <name type="common">Cinnabar-red polypore</name>
    <name type="synonym">Trametes cinnabarina</name>
    <dbReference type="NCBI Taxonomy" id="5643"/>
    <lineage>
        <taxon>Eukaryota</taxon>
        <taxon>Fungi</taxon>
        <taxon>Dikarya</taxon>
        <taxon>Basidiomycota</taxon>
        <taxon>Agaricomycotina</taxon>
        <taxon>Agaricomycetes</taxon>
        <taxon>Polyporales</taxon>
        <taxon>Polyporaceae</taxon>
        <taxon>Trametes</taxon>
    </lineage>
</organism>
<dbReference type="OrthoDB" id="2749534at2759"/>
<accession>A0A060SJG5</accession>
<gene>
    <name evidence="1" type="ORF">BN946_scf184666.g1</name>
</gene>
<keyword evidence="2" id="KW-1185">Reference proteome</keyword>
<reference evidence="1" key="1">
    <citation type="submission" date="2014-01" db="EMBL/GenBank/DDBJ databases">
        <title>The genome of the white-rot fungus Pycnoporus cinnabarinus: a basidiomycete model with a versatile arsenal for lignocellulosic biomass breakdown.</title>
        <authorList>
            <person name="Levasseur A."/>
            <person name="Lomascolo A."/>
            <person name="Ruiz-Duenas F.J."/>
            <person name="Uzan E."/>
            <person name="Piumi F."/>
            <person name="Kues U."/>
            <person name="Ram A.F.J."/>
            <person name="Murat C."/>
            <person name="Haon M."/>
            <person name="Benoit I."/>
            <person name="Arfi Y."/>
            <person name="Chevret D."/>
            <person name="Drula E."/>
            <person name="Kwon M.J."/>
            <person name="Gouret P."/>
            <person name="Lesage-Meessen L."/>
            <person name="Lombard V."/>
            <person name="Mariette J."/>
            <person name="Noirot C."/>
            <person name="Park J."/>
            <person name="Patyshakuliyeva A."/>
            <person name="Wieneger R.A.B."/>
            <person name="Wosten H.A.B."/>
            <person name="Martin F."/>
            <person name="Coutinho P.M."/>
            <person name="de Vries R."/>
            <person name="Martinez A.T."/>
            <person name="Klopp C."/>
            <person name="Pontarotti P."/>
            <person name="Henrissat B."/>
            <person name="Record E."/>
        </authorList>
    </citation>
    <scope>NUCLEOTIDE SEQUENCE [LARGE SCALE GENOMIC DNA]</scope>
    <source>
        <strain evidence="1">BRFM137</strain>
    </source>
</reference>
<sequence>MTISKTITITGVRGKLGVPVDLTFAFIPSNADFDKAVPIVWKALTLNEGDAISYDWTDLIGGCRAIVDDDTSLVSPCEYCAIPLKWWS</sequence>
<dbReference type="HOGENOM" id="CLU_2470187_0_0_1"/>
<evidence type="ECO:0000313" key="2">
    <source>
        <dbReference type="Proteomes" id="UP000029665"/>
    </source>
</evidence>
<proteinExistence type="predicted"/>
<dbReference type="AlphaFoldDB" id="A0A060SJG5"/>
<dbReference type="Proteomes" id="UP000029665">
    <property type="component" value="Unassembled WGS sequence"/>
</dbReference>
<protein>
    <submittedName>
        <fullName evidence="1">Uncharacterized protein</fullName>
    </submittedName>
</protein>